<gene>
    <name evidence="2" type="ORF">PG996_009329</name>
</gene>
<reference evidence="2 3" key="1">
    <citation type="submission" date="2023-01" db="EMBL/GenBank/DDBJ databases">
        <title>Analysis of 21 Apiospora genomes using comparative genomics revels a genus with tremendous synthesis potential of carbohydrate active enzymes and secondary metabolites.</title>
        <authorList>
            <person name="Sorensen T."/>
        </authorList>
    </citation>
    <scope>NUCLEOTIDE SEQUENCE [LARGE SCALE GENOMIC DNA]</scope>
    <source>
        <strain evidence="2 3">CBS 83171</strain>
    </source>
</reference>
<evidence type="ECO:0000256" key="1">
    <source>
        <dbReference type="SAM" id="SignalP"/>
    </source>
</evidence>
<comment type="caution">
    <text evidence="2">The sequence shown here is derived from an EMBL/GenBank/DDBJ whole genome shotgun (WGS) entry which is preliminary data.</text>
</comment>
<feature type="signal peptide" evidence="1">
    <location>
        <begin position="1"/>
        <end position="18"/>
    </location>
</feature>
<keyword evidence="3" id="KW-1185">Reference proteome</keyword>
<evidence type="ECO:0000313" key="3">
    <source>
        <dbReference type="Proteomes" id="UP001446871"/>
    </source>
</evidence>
<feature type="chain" id="PRO_5046421680" evidence="1">
    <location>
        <begin position="19"/>
        <end position="121"/>
    </location>
</feature>
<name>A0ABR1UKE9_9PEZI</name>
<evidence type="ECO:0000313" key="2">
    <source>
        <dbReference type="EMBL" id="KAK8059399.1"/>
    </source>
</evidence>
<sequence length="121" mass="12783">MQFFKAFAIAALSSPVFTWAVFDVGCLTRNNSPVIEDVTDCINQLYNRGGDCPHGNSACNTLVSHGSATIKLCGAKLQTTDLTCSQVAGYANDIQQMCQINGLAEGTAVVNATQRVVVGHS</sequence>
<dbReference type="EMBL" id="JAQQWM010000006">
    <property type="protein sequence ID" value="KAK8059399.1"/>
    <property type="molecule type" value="Genomic_DNA"/>
</dbReference>
<keyword evidence="1" id="KW-0732">Signal</keyword>
<protein>
    <submittedName>
        <fullName evidence="2">Uncharacterized protein</fullName>
    </submittedName>
</protein>
<organism evidence="2 3">
    <name type="scientific">Apiospora saccharicola</name>
    <dbReference type="NCBI Taxonomy" id="335842"/>
    <lineage>
        <taxon>Eukaryota</taxon>
        <taxon>Fungi</taxon>
        <taxon>Dikarya</taxon>
        <taxon>Ascomycota</taxon>
        <taxon>Pezizomycotina</taxon>
        <taxon>Sordariomycetes</taxon>
        <taxon>Xylariomycetidae</taxon>
        <taxon>Amphisphaeriales</taxon>
        <taxon>Apiosporaceae</taxon>
        <taxon>Apiospora</taxon>
    </lineage>
</organism>
<accession>A0ABR1UKE9</accession>
<proteinExistence type="predicted"/>
<dbReference type="Proteomes" id="UP001446871">
    <property type="component" value="Unassembled WGS sequence"/>
</dbReference>